<keyword evidence="3" id="KW-1185">Reference proteome</keyword>
<evidence type="ECO:0000256" key="1">
    <source>
        <dbReference type="SAM" id="Phobius"/>
    </source>
</evidence>
<keyword evidence="1" id="KW-0812">Transmembrane</keyword>
<dbReference type="EMBL" id="FQVQ01000010">
    <property type="protein sequence ID" value="SHF47755.1"/>
    <property type="molecule type" value="Genomic_DNA"/>
</dbReference>
<keyword evidence="1" id="KW-1133">Transmembrane helix</keyword>
<sequence length="78" mass="8957">MMSKKTKALLYNFVVFALLFIGARYLVSTYFWYQGIWISVAAFVITLLLSPKFQAVKTAHGEQIFMSWLFLKGVKKVG</sequence>
<keyword evidence="1" id="KW-0472">Membrane</keyword>
<proteinExistence type="predicted"/>
<evidence type="ECO:0000313" key="2">
    <source>
        <dbReference type="EMBL" id="SHF47755.1"/>
    </source>
</evidence>
<dbReference type="Proteomes" id="UP000184147">
    <property type="component" value="Unassembled WGS sequence"/>
</dbReference>
<gene>
    <name evidence="2" type="ORF">SAMN05444377_11023</name>
</gene>
<evidence type="ECO:0000313" key="3">
    <source>
        <dbReference type="Proteomes" id="UP000184147"/>
    </source>
</evidence>
<name>A0A1M5BZ93_9FLAO</name>
<dbReference type="AlphaFoldDB" id="A0A1M5BZ93"/>
<accession>A0A1M5BZ93</accession>
<reference evidence="2 3" key="1">
    <citation type="submission" date="2016-11" db="EMBL/GenBank/DDBJ databases">
        <authorList>
            <person name="Jaros S."/>
            <person name="Januszkiewicz K."/>
            <person name="Wedrychowicz H."/>
        </authorList>
    </citation>
    <scope>NUCLEOTIDE SEQUENCE [LARGE SCALE GENOMIC DNA]</scope>
    <source>
        <strain evidence="2 3">DSM 25660</strain>
    </source>
</reference>
<feature type="transmembrane region" description="Helical" evidence="1">
    <location>
        <begin position="32"/>
        <end position="50"/>
    </location>
</feature>
<feature type="transmembrane region" description="Helical" evidence="1">
    <location>
        <begin position="9"/>
        <end position="26"/>
    </location>
</feature>
<protein>
    <submittedName>
        <fullName evidence="2">Uncharacterized protein</fullName>
    </submittedName>
</protein>
<organism evidence="2 3">
    <name type="scientific">Flavobacterium fontis</name>
    <dbReference type="NCBI Taxonomy" id="1124188"/>
    <lineage>
        <taxon>Bacteria</taxon>
        <taxon>Pseudomonadati</taxon>
        <taxon>Bacteroidota</taxon>
        <taxon>Flavobacteriia</taxon>
        <taxon>Flavobacteriales</taxon>
        <taxon>Flavobacteriaceae</taxon>
        <taxon>Flavobacterium</taxon>
    </lineage>
</organism>
<dbReference type="STRING" id="1124188.SAMN05444377_11023"/>